<name>A0A2G8L9J0_STIJA</name>
<sequence>MKDSRESRLKDLDSQLKHAVNICTTSGFNPTKISECAEPVISWVIKKRRRKTLQRLLCLSLVVVIIAILWGNENCYRWVCIGCKLLQLKLLPYWDWTTLYDVNCVISNPYYVVEAVTPEDCKWCQQYPDVHRLTNLSHDVMTNEYLLKQLPVIITDAREGQSASENLSFKAFQKMYLEENVYRDCLSCRFVSSIGSSSMADFLKSISESGSFNAHWFNCQFKCMKAFRKFYQRPYFIPPMVGSSDENFVLVGQEEKTENDGDYISTAQSFMRSDSIAWLTQITGQFHITLHSECGCRTMEETLQEGDTLAYTSKTWWFTYQAVGEGEVIAIGSSGDWD</sequence>
<dbReference type="Gene3D" id="2.60.120.650">
    <property type="entry name" value="Cupin"/>
    <property type="match status" value="1"/>
</dbReference>
<dbReference type="EMBL" id="MRZV01000159">
    <property type="protein sequence ID" value="PIK56933.1"/>
    <property type="molecule type" value="Genomic_DNA"/>
</dbReference>
<dbReference type="PANTHER" id="PTHR35259">
    <property type="entry name" value="BOMBESIN RECEPTOR-ACTIVATED PROTEIN C6ORF89"/>
    <property type="match status" value="1"/>
</dbReference>
<dbReference type="InterPro" id="IPR038757">
    <property type="entry name" value="BRAP"/>
</dbReference>
<accession>A0A2G8L9J0</accession>
<protein>
    <submittedName>
        <fullName evidence="2">Uncharacterized protein</fullName>
    </submittedName>
</protein>
<evidence type="ECO:0000313" key="2">
    <source>
        <dbReference type="EMBL" id="PIK56933.1"/>
    </source>
</evidence>
<reference evidence="2 3" key="1">
    <citation type="journal article" date="2017" name="PLoS Biol.">
        <title>The sea cucumber genome provides insights into morphological evolution and visceral regeneration.</title>
        <authorList>
            <person name="Zhang X."/>
            <person name="Sun L."/>
            <person name="Yuan J."/>
            <person name="Sun Y."/>
            <person name="Gao Y."/>
            <person name="Zhang L."/>
            <person name="Li S."/>
            <person name="Dai H."/>
            <person name="Hamel J.F."/>
            <person name="Liu C."/>
            <person name="Yu Y."/>
            <person name="Liu S."/>
            <person name="Lin W."/>
            <person name="Guo K."/>
            <person name="Jin S."/>
            <person name="Xu P."/>
            <person name="Storey K.B."/>
            <person name="Huan P."/>
            <person name="Zhang T."/>
            <person name="Zhou Y."/>
            <person name="Zhang J."/>
            <person name="Lin C."/>
            <person name="Li X."/>
            <person name="Xing L."/>
            <person name="Huo D."/>
            <person name="Sun M."/>
            <person name="Wang L."/>
            <person name="Mercier A."/>
            <person name="Li F."/>
            <person name="Yang H."/>
            <person name="Xiang J."/>
        </authorList>
    </citation>
    <scope>NUCLEOTIDE SEQUENCE [LARGE SCALE GENOMIC DNA]</scope>
    <source>
        <strain evidence="2">Shaxun</strain>
        <tissue evidence="2">Muscle</tissue>
    </source>
</reference>
<keyword evidence="1" id="KW-0812">Transmembrane</keyword>
<dbReference type="Proteomes" id="UP000230750">
    <property type="component" value="Unassembled WGS sequence"/>
</dbReference>
<organism evidence="2 3">
    <name type="scientific">Stichopus japonicus</name>
    <name type="common">Sea cucumber</name>
    <dbReference type="NCBI Taxonomy" id="307972"/>
    <lineage>
        <taxon>Eukaryota</taxon>
        <taxon>Metazoa</taxon>
        <taxon>Echinodermata</taxon>
        <taxon>Eleutherozoa</taxon>
        <taxon>Echinozoa</taxon>
        <taxon>Holothuroidea</taxon>
        <taxon>Aspidochirotacea</taxon>
        <taxon>Aspidochirotida</taxon>
        <taxon>Stichopodidae</taxon>
        <taxon>Apostichopus</taxon>
    </lineage>
</organism>
<evidence type="ECO:0000256" key="1">
    <source>
        <dbReference type="SAM" id="Phobius"/>
    </source>
</evidence>
<proteinExistence type="predicted"/>
<feature type="transmembrane region" description="Helical" evidence="1">
    <location>
        <begin position="53"/>
        <end position="71"/>
    </location>
</feature>
<dbReference type="STRING" id="307972.A0A2G8L9J0"/>
<dbReference type="SUPFAM" id="SSF51197">
    <property type="entry name" value="Clavaminate synthase-like"/>
    <property type="match status" value="1"/>
</dbReference>
<keyword evidence="3" id="KW-1185">Reference proteome</keyword>
<keyword evidence="1" id="KW-1133">Transmembrane helix</keyword>
<comment type="caution">
    <text evidence="2">The sequence shown here is derived from an EMBL/GenBank/DDBJ whole genome shotgun (WGS) entry which is preliminary data.</text>
</comment>
<dbReference type="AlphaFoldDB" id="A0A2G8L9J0"/>
<gene>
    <name evidence="2" type="ORF">BSL78_06134</name>
</gene>
<dbReference type="OrthoDB" id="10059103at2759"/>
<keyword evidence="1" id="KW-0472">Membrane</keyword>
<evidence type="ECO:0000313" key="3">
    <source>
        <dbReference type="Proteomes" id="UP000230750"/>
    </source>
</evidence>